<proteinExistence type="predicted"/>
<dbReference type="InterPro" id="IPR011990">
    <property type="entry name" value="TPR-like_helical_dom_sf"/>
</dbReference>
<dbReference type="AlphaFoldDB" id="A0A397S868"/>
<comment type="caution">
    <text evidence="1">The sequence shown here is derived from an EMBL/GenBank/DDBJ whole genome shotgun (WGS) entry which is preliminary data.</text>
</comment>
<name>A0A397S868_9GLOM</name>
<keyword evidence="2" id="KW-1185">Reference proteome</keyword>
<evidence type="ECO:0000313" key="1">
    <source>
        <dbReference type="EMBL" id="RIA80999.1"/>
    </source>
</evidence>
<evidence type="ECO:0000313" key="2">
    <source>
        <dbReference type="Proteomes" id="UP000265703"/>
    </source>
</evidence>
<dbReference type="Gene3D" id="1.25.40.10">
    <property type="entry name" value="Tetratricopeptide repeat domain"/>
    <property type="match status" value="1"/>
</dbReference>
<gene>
    <name evidence="1" type="ORF">C1645_791467</name>
</gene>
<dbReference type="SUPFAM" id="SSF48452">
    <property type="entry name" value="TPR-like"/>
    <property type="match status" value="1"/>
</dbReference>
<dbReference type="EMBL" id="QKYT01000865">
    <property type="protein sequence ID" value="RIA80999.1"/>
    <property type="molecule type" value="Genomic_DNA"/>
</dbReference>
<dbReference type="Proteomes" id="UP000265703">
    <property type="component" value="Unassembled WGS sequence"/>
</dbReference>
<reference evidence="1 2" key="1">
    <citation type="submission" date="2018-06" db="EMBL/GenBank/DDBJ databases">
        <title>Comparative genomics reveals the genomic features of Rhizophagus irregularis, R. cerebriforme, R. diaphanum and Gigaspora rosea, and their symbiotic lifestyle signature.</title>
        <authorList>
            <person name="Morin E."/>
            <person name="San Clemente H."/>
            <person name="Chen E.C.H."/>
            <person name="De La Providencia I."/>
            <person name="Hainaut M."/>
            <person name="Kuo A."/>
            <person name="Kohler A."/>
            <person name="Murat C."/>
            <person name="Tang N."/>
            <person name="Roy S."/>
            <person name="Loubradou J."/>
            <person name="Henrissat B."/>
            <person name="Grigoriev I.V."/>
            <person name="Corradi N."/>
            <person name="Roux C."/>
            <person name="Martin F.M."/>
        </authorList>
    </citation>
    <scope>NUCLEOTIDE SEQUENCE [LARGE SCALE GENOMIC DNA]</scope>
    <source>
        <strain evidence="1 2">DAOM 227022</strain>
    </source>
</reference>
<protein>
    <submittedName>
        <fullName evidence="1">Uncharacterized protein</fullName>
    </submittedName>
</protein>
<organism evidence="1 2">
    <name type="scientific">Glomus cerebriforme</name>
    <dbReference type="NCBI Taxonomy" id="658196"/>
    <lineage>
        <taxon>Eukaryota</taxon>
        <taxon>Fungi</taxon>
        <taxon>Fungi incertae sedis</taxon>
        <taxon>Mucoromycota</taxon>
        <taxon>Glomeromycotina</taxon>
        <taxon>Glomeromycetes</taxon>
        <taxon>Glomerales</taxon>
        <taxon>Glomeraceae</taxon>
        <taxon>Glomus</taxon>
    </lineage>
</organism>
<accession>A0A397S868</accession>
<sequence>MMENDSNAVTVLEKCIKLDPNNNSARMLFSYSKGNYEELEKNIIYNDRLTLFMKCILYTKLKKYDQALSCLDYSFYLYEDVSVIHSLRKYSDFWSFSCSYNEIDINKLTELGIIDKFSGYMHYVMRVYLISNLINLDDRFKQFLKNDSNSLSGQVLSFEDKVLPIKLPKLCNNAIYNVSITWKINVKKILSKECFLKFSIVIENSNHDSQFEEHILNYEDVSKLEGLGWIEYTIPFKTLYYCKDSIQPSIKIEDHSIILQIDYIRFINNRNNKSDAISFPKIEPLLSSQNSNVPEAFKDNYFSRKEMENLIELKEIVNN</sequence>
<dbReference type="OrthoDB" id="2382436at2759"/>